<name>A0A4S2DRG4_9CLOT</name>
<comment type="subcellular location">
    <subcellularLocation>
        <location evidence="1">Cytoplasm</location>
        <location evidence="1">Cytosol</location>
    </subcellularLocation>
</comment>
<keyword evidence="8" id="KW-0966">Cell projection</keyword>
<evidence type="ECO:0000313" key="8">
    <source>
        <dbReference type="EMBL" id="TGY43783.1"/>
    </source>
</evidence>
<evidence type="ECO:0000313" key="9">
    <source>
        <dbReference type="Proteomes" id="UP000306888"/>
    </source>
</evidence>
<keyword evidence="8" id="KW-0969">Cilium</keyword>
<comment type="caution">
    <text evidence="8">The sequence shown here is derived from an EMBL/GenBank/DDBJ whole genome shotgun (WGS) entry which is preliminary data.</text>
</comment>
<proteinExistence type="inferred from homology"/>
<evidence type="ECO:0000256" key="6">
    <source>
        <dbReference type="ARBA" id="ARBA00093785"/>
    </source>
</evidence>
<protein>
    <recommendedName>
        <fullName evidence="7">Flagellar protein FliT</fullName>
    </recommendedName>
</protein>
<keyword evidence="4" id="KW-0143">Chaperone</keyword>
<accession>A0A4S2DRG4</accession>
<comment type="function">
    <text evidence="5">May act as an export chaperone for the filament capping protein FliD.</text>
</comment>
<dbReference type="AlphaFoldDB" id="A0A4S2DRG4"/>
<dbReference type="Proteomes" id="UP000306888">
    <property type="component" value="Unassembled WGS sequence"/>
</dbReference>
<dbReference type="Pfam" id="PF05400">
    <property type="entry name" value="FliT"/>
    <property type="match status" value="1"/>
</dbReference>
<evidence type="ECO:0000256" key="2">
    <source>
        <dbReference type="ARBA" id="ARBA00022490"/>
    </source>
</evidence>
<keyword evidence="9" id="KW-1185">Reference proteome</keyword>
<evidence type="ECO:0000256" key="4">
    <source>
        <dbReference type="ARBA" id="ARBA00023186"/>
    </source>
</evidence>
<dbReference type="RefSeq" id="WP_136004459.1">
    <property type="nucleotide sequence ID" value="NZ_SRYR01000001.1"/>
</dbReference>
<evidence type="ECO:0000256" key="5">
    <source>
        <dbReference type="ARBA" id="ARBA00093765"/>
    </source>
</evidence>
<keyword evidence="2" id="KW-0963">Cytoplasm</keyword>
<evidence type="ECO:0000256" key="7">
    <source>
        <dbReference type="ARBA" id="ARBA00093797"/>
    </source>
</evidence>
<dbReference type="OrthoDB" id="1912830at2"/>
<gene>
    <name evidence="8" type="ORF">E5347_02905</name>
</gene>
<evidence type="ECO:0000256" key="1">
    <source>
        <dbReference type="ARBA" id="ARBA00004514"/>
    </source>
</evidence>
<reference evidence="8 9" key="1">
    <citation type="submission" date="2019-04" db="EMBL/GenBank/DDBJ databases">
        <title>Microbes associate with the intestines of laboratory mice.</title>
        <authorList>
            <person name="Navarre W."/>
            <person name="Wong E."/>
            <person name="Huang K."/>
            <person name="Tropini C."/>
            <person name="Ng K."/>
            <person name="Yu B."/>
        </authorList>
    </citation>
    <scope>NUCLEOTIDE SEQUENCE [LARGE SCALE GENOMIC DNA]</scope>
    <source>
        <strain evidence="8 9">NM50_B9-20</strain>
    </source>
</reference>
<keyword evidence="3" id="KW-1005">Bacterial flagellum biogenesis</keyword>
<organism evidence="8 9">
    <name type="scientific">Clostridium sartagoforme</name>
    <dbReference type="NCBI Taxonomy" id="84031"/>
    <lineage>
        <taxon>Bacteria</taxon>
        <taxon>Bacillati</taxon>
        <taxon>Bacillota</taxon>
        <taxon>Clostridia</taxon>
        <taxon>Eubacteriales</taxon>
        <taxon>Clostridiaceae</taxon>
        <taxon>Clostridium</taxon>
    </lineage>
</organism>
<dbReference type="InterPro" id="IPR008622">
    <property type="entry name" value="FliT"/>
</dbReference>
<sequence length="108" mass="12799">MILEKLKEYKEITLSIINGIENEEEALRLIDKRKKILDNLFSNEDNIEEIKKAYLELDLIDLDKKLKEAIEKEIILVKGEIRNLHNIKNANNAYEKNRRVNNFFTAKI</sequence>
<evidence type="ECO:0000256" key="3">
    <source>
        <dbReference type="ARBA" id="ARBA00022795"/>
    </source>
</evidence>
<comment type="similarity">
    <text evidence="6">Belongs to the bacillales FliT family.</text>
</comment>
<dbReference type="EMBL" id="SRYR01000001">
    <property type="protein sequence ID" value="TGY43783.1"/>
    <property type="molecule type" value="Genomic_DNA"/>
</dbReference>
<keyword evidence="8" id="KW-0282">Flagellum</keyword>